<evidence type="ECO:0000313" key="2">
    <source>
        <dbReference type="EMBL" id="KJR86488.1"/>
    </source>
</evidence>
<dbReference type="RefSeq" id="XP_016589164.1">
    <property type="nucleotide sequence ID" value="XM_016729446.1"/>
</dbReference>
<dbReference type="AlphaFoldDB" id="A0A0F2M9X5"/>
<dbReference type="VEuPathDB" id="FungiDB:SPSK_02577"/>
<organism evidence="2 3">
    <name type="scientific">Sporothrix schenckii 1099-18</name>
    <dbReference type="NCBI Taxonomy" id="1397361"/>
    <lineage>
        <taxon>Eukaryota</taxon>
        <taxon>Fungi</taxon>
        <taxon>Dikarya</taxon>
        <taxon>Ascomycota</taxon>
        <taxon>Pezizomycotina</taxon>
        <taxon>Sordariomycetes</taxon>
        <taxon>Sordariomycetidae</taxon>
        <taxon>Ophiostomatales</taxon>
        <taxon>Ophiostomataceae</taxon>
        <taxon>Sporothrix</taxon>
    </lineage>
</organism>
<reference evidence="2 3" key="2">
    <citation type="journal article" date="2015" name="Eukaryot. Cell">
        <title>Asexual propagation of a virulent clone complex in a human and feline outbreak of sporotrichosis.</title>
        <authorList>
            <person name="Teixeira Mde M."/>
            <person name="Rodrigues A.M."/>
            <person name="Tsui C.K."/>
            <person name="de Almeida L.G."/>
            <person name="Van Diepeningen A.D."/>
            <person name="van den Ende B.G."/>
            <person name="Fernandes G.F."/>
            <person name="Kano R."/>
            <person name="Hamelin R.C."/>
            <person name="Lopes-Bezerra L.M."/>
            <person name="Vasconcelos A.T."/>
            <person name="de Hoog S."/>
            <person name="de Camargo Z.P."/>
            <person name="Felipe M.S."/>
        </authorList>
    </citation>
    <scope>NUCLEOTIDE SEQUENCE [LARGE SCALE GENOMIC DNA]</scope>
    <source>
        <strain evidence="2 3">1099-18</strain>
    </source>
</reference>
<protein>
    <submittedName>
        <fullName evidence="2">Uncharacterized protein</fullName>
    </submittedName>
</protein>
<feature type="compositionally biased region" description="Low complexity" evidence="1">
    <location>
        <begin position="270"/>
        <end position="284"/>
    </location>
</feature>
<proteinExistence type="predicted"/>
<dbReference type="OrthoDB" id="10313796at2759"/>
<dbReference type="KEGG" id="ssck:SPSK_02577"/>
<name>A0A0F2M9X5_SPOSC</name>
<feature type="region of interest" description="Disordered" evidence="1">
    <location>
        <begin position="270"/>
        <end position="296"/>
    </location>
</feature>
<reference evidence="2 3" key="1">
    <citation type="journal article" date="2014" name="BMC Genomics">
        <title>Comparative genomics of the major fungal agents of human and animal Sporotrichosis: Sporothrix schenckii and Sporothrix brasiliensis.</title>
        <authorList>
            <person name="Teixeira M.M."/>
            <person name="de Almeida L.G."/>
            <person name="Kubitschek-Barreira P."/>
            <person name="Alves F.L."/>
            <person name="Kioshima E.S."/>
            <person name="Abadio A.K."/>
            <person name="Fernandes L."/>
            <person name="Derengowski L.S."/>
            <person name="Ferreira K.S."/>
            <person name="Souza R.C."/>
            <person name="Ruiz J.C."/>
            <person name="de Andrade N.C."/>
            <person name="Paes H.C."/>
            <person name="Nicola A.M."/>
            <person name="Albuquerque P."/>
            <person name="Gerber A.L."/>
            <person name="Martins V.P."/>
            <person name="Peconick L.D."/>
            <person name="Neto A.V."/>
            <person name="Chaucanez C.B."/>
            <person name="Silva P.A."/>
            <person name="Cunha O.L."/>
            <person name="de Oliveira F.F."/>
            <person name="dos Santos T.C."/>
            <person name="Barros A.L."/>
            <person name="Soares M.A."/>
            <person name="de Oliveira L.M."/>
            <person name="Marini M.M."/>
            <person name="Villalobos-Duno H."/>
            <person name="Cunha M.M."/>
            <person name="de Hoog S."/>
            <person name="da Silveira J.F."/>
            <person name="Henrissat B."/>
            <person name="Nino-Vega G.A."/>
            <person name="Cisalpino P.S."/>
            <person name="Mora-Montes H.M."/>
            <person name="Almeida S.R."/>
            <person name="Stajich J.E."/>
            <person name="Lopes-Bezerra L.M."/>
            <person name="Vasconcelos A.T."/>
            <person name="Felipe M.S."/>
        </authorList>
    </citation>
    <scope>NUCLEOTIDE SEQUENCE [LARGE SCALE GENOMIC DNA]</scope>
    <source>
        <strain evidence="2 3">1099-18</strain>
    </source>
</reference>
<gene>
    <name evidence="2" type="ORF">SPSK_02577</name>
</gene>
<dbReference type="GeneID" id="27664723"/>
<comment type="caution">
    <text evidence="2">The sequence shown here is derived from an EMBL/GenBank/DDBJ whole genome shotgun (WGS) entry which is preliminary data.</text>
</comment>
<dbReference type="EMBL" id="AXCR01000006">
    <property type="protein sequence ID" value="KJR86488.1"/>
    <property type="molecule type" value="Genomic_DNA"/>
</dbReference>
<sequence>MFSDQAAAAPSEKLNGQKENIGILSSNNWSAVNTSVMSNIHGHGQNNTAGDKQPAALMDITNTASEQQPVSQNNWSIDVHDDLDDEGAFMHMSEEELTGASDLENLRGARNRLWGAEIDQRFDSAVFGHVEGVHLQVPMPVTAIVAKHKSTAANIAAPARAATQATTVADVACNMARRVTTSTHLANADVLARFIHGSTRAPGQLYSWVTSGFSSPGVSSGSDNANTASYFSIHDQSVFRPSVYGTPLSTLPTEMGTPLTSLSPALYSTPPTSYNSSPNASSTNVASTEHGTMDPGDYQTMTAGTLFERGPDGVVVSALPFIVNAAGRENGQVARIQDNNEDGKDDEDEYEMVFVMDGEATPSQNPRGQDQDVMDGTFCVLDAVPSINTGP</sequence>
<evidence type="ECO:0000256" key="1">
    <source>
        <dbReference type="SAM" id="MobiDB-lite"/>
    </source>
</evidence>
<accession>A0A0F2M9X5</accession>
<evidence type="ECO:0000313" key="3">
    <source>
        <dbReference type="Proteomes" id="UP000033710"/>
    </source>
</evidence>
<dbReference type="Proteomes" id="UP000033710">
    <property type="component" value="Unassembled WGS sequence"/>
</dbReference>